<dbReference type="AlphaFoldDB" id="A0A956N8W1"/>
<gene>
    <name evidence="5" type="ORF">KDA27_03030</name>
</gene>
<evidence type="ECO:0000313" key="5">
    <source>
        <dbReference type="EMBL" id="MCA9754749.1"/>
    </source>
</evidence>
<comment type="caution">
    <text evidence="5">The sequence shown here is derived from an EMBL/GenBank/DDBJ whole genome shotgun (WGS) entry which is preliminary data.</text>
</comment>
<dbReference type="GO" id="GO:0008236">
    <property type="term" value="F:serine-type peptidase activity"/>
    <property type="evidence" value="ECO:0007669"/>
    <property type="project" value="UniProtKB-KW"/>
</dbReference>
<evidence type="ECO:0000256" key="2">
    <source>
        <dbReference type="ARBA" id="ARBA00022670"/>
    </source>
</evidence>
<keyword evidence="2" id="KW-0645">Protease</keyword>
<dbReference type="SUPFAM" id="SSF52317">
    <property type="entry name" value="Class I glutamine amidotransferase-like"/>
    <property type="match status" value="1"/>
</dbReference>
<name>A0A956N8W1_UNCEI</name>
<organism evidence="5 6">
    <name type="scientific">Eiseniibacteriota bacterium</name>
    <dbReference type="NCBI Taxonomy" id="2212470"/>
    <lineage>
        <taxon>Bacteria</taxon>
        <taxon>Candidatus Eiseniibacteriota</taxon>
    </lineage>
</organism>
<reference evidence="5" key="2">
    <citation type="journal article" date="2021" name="Microbiome">
        <title>Successional dynamics and alternative stable states in a saline activated sludge microbial community over 9 years.</title>
        <authorList>
            <person name="Wang Y."/>
            <person name="Ye J."/>
            <person name="Ju F."/>
            <person name="Liu L."/>
            <person name="Boyd J.A."/>
            <person name="Deng Y."/>
            <person name="Parks D.H."/>
            <person name="Jiang X."/>
            <person name="Yin X."/>
            <person name="Woodcroft B.J."/>
            <person name="Tyson G.W."/>
            <person name="Hugenholtz P."/>
            <person name="Polz M.F."/>
            <person name="Zhang T."/>
        </authorList>
    </citation>
    <scope>NUCLEOTIDE SEQUENCE</scope>
    <source>
        <strain evidence="5">HKST-UBA02</strain>
    </source>
</reference>
<dbReference type="InterPro" id="IPR029062">
    <property type="entry name" value="Class_I_gatase-like"/>
</dbReference>
<keyword evidence="3" id="KW-0378">Hydrolase</keyword>
<dbReference type="Proteomes" id="UP000739538">
    <property type="component" value="Unassembled WGS sequence"/>
</dbReference>
<evidence type="ECO:0000256" key="3">
    <source>
        <dbReference type="ARBA" id="ARBA00022801"/>
    </source>
</evidence>
<keyword evidence="5" id="KW-0315">Glutamine amidotransferase</keyword>
<evidence type="ECO:0000256" key="1">
    <source>
        <dbReference type="ARBA" id="ARBA00006534"/>
    </source>
</evidence>
<dbReference type="InterPro" id="IPR005320">
    <property type="entry name" value="Peptidase_S51"/>
</dbReference>
<comment type="similarity">
    <text evidence="1">Belongs to the peptidase S51 family.</text>
</comment>
<dbReference type="GO" id="GO:0006508">
    <property type="term" value="P:proteolysis"/>
    <property type="evidence" value="ECO:0007669"/>
    <property type="project" value="UniProtKB-KW"/>
</dbReference>
<dbReference type="Pfam" id="PF03575">
    <property type="entry name" value="Peptidase_S51"/>
    <property type="match status" value="1"/>
</dbReference>
<dbReference type="EMBL" id="JAGQHS010000008">
    <property type="protein sequence ID" value="MCA9754749.1"/>
    <property type="molecule type" value="Genomic_DNA"/>
</dbReference>
<protein>
    <submittedName>
        <fullName evidence="5">Type 1 glutamine amidotransferase-like domain-containing protein</fullName>
    </submittedName>
</protein>
<evidence type="ECO:0000256" key="4">
    <source>
        <dbReference type="ARBA" id="ARBA00022825"/>
    </source>
</evidence>
<dbReference type="Gene3D" id="3.40.50.880">
    <property type="match status" value="1"/>
</dbReference>
<evidence type="ECO:0000313" key="6">
    <source>
        <dbReference type="Proteomes" id="UP000739538"/>
    </source>
</evidence>
<sequence length="308" mass="35034">MRQITLLGPQRLEPTLIQAVRAQNISGKIATVTAGWQEREDEDRELHEHLESRTINLRLYDRVSRIFEHDPGLRDAFRTRQDRLKELQRFYRIRLDHVLQAARELVAIDEQSDLLDGHLASAIRDLQLLDEEHLENVRRIHEHYEHEVDPGGRDEVRRQRDEVRAILTDCDALAIAGGHVAILLNRLRLLDIPTASEGKPLFLWSAGAMAMSERIVLFHDSPPQGQGNPEVLEAGLGVVGGVVPLPHARRRLRLYDRSRVALFARRFSPATCVTLDEGSRVDMTDTGWQSTKGTRKLLETGEVKELSA</sequence>
<proteinExistence type="inferred from homology"/>
<accession>A0A956N8W1</accession>
<keyword evidence="4" id="KW-0720">Serine protease</keyword>
<reference evidence="5" key="1">
    <citation type="submission" date="2020-04" db="EMBL/GenBank/DDBJ databases">
        <authorList>
            <person name="Zhang T."/>
        </authorList>
    </citation>
    <scope>NUCLEOTIDE SEQUENCE</scope>
    <source>
        <strain evidence="5">HKST-UBA02</strain>
    </source>
</reference>